<gene>
    <name evidence="3" type="ORF">SKAU_G00398080</name>
</gene>
<dbReference type="Pfam" id="PF15719">
    <property type="entry name" value="Rmp24-like"/>
    <property type="match status" value="1"/>
</dbReference>
<keyword evidence="4" id="KW-1185">Reference proteome</keyword>
<proteinExistence type="inferred from homology"/>
<dbReference type="OrthoDB" id="10049098at2759"/>
<feature type="region of interest" description="Disordered" evidence="2">
    <location>
        <begin position="131"/>
        <end position="190"/>
    </location>
</feature>
<dbReference type="Proteomes" id="UP001152622">
    <property type="component" value="Chromosome 21"/>
</dbReference>
<sequence length="219" mass="24338">MSAEPDDTVDFLKKASIYYKDICPEQSRFLMRQRQCMKGEKELDGTLCPFCFQWRHADDLRVRIKPKRKASRQIQKILRREAACKRLSSEQLKTLRRFRNSCSTRMATCHTCNKTSRSRGISRDTVAALAKTHSTPGKSGKPKTAGQTPHSGGGKVLHKSAEKTPYGTPRSASSETAGSASSKLGDKKKSAFSRLRKILTLSETPAKEKGGLKAFLSSL</sequence>
<organism evidence="3 4">
    <name type="scientific">Synaphobranchus kaupii</name>
    <name type="common">Kaup's arrowtooth eel</name>
    <dbReference type="NCBI Taxonomy" id="118154"/>
    <lineage>
        <taxon>Eukaryota</taxon>
        <taxon>Metazoa</taxon>
        <taxon>Chordata</taxon>
        <taxon>Craniata</taxon>
        <taxon>Vertebrata</taxon>
        <taxon>Euteleostomi</taxon>
        <taxon>Actinopterygii</taxon>
        <taxon>Neopterygii</taxon>
        <taxon>Teleostei</taxon>
        <taxon>Anguilliformes</taxon>
        <taxon>Synaphobranchidae</taxon>
        <taxon>Synaphobranchus</taxon>
    </lineage>
</organism>
<dbReference type="InterPro" id="IPR029779">
    <property type="entry name" value="Rmp24-like"/>
</dbReference>
<feature type="compositionally biased region" description="Low complexity" evidence="2">
    <location>
        <begin position="171"/>
        <end position="182"/>
    </location>
</feature>
<comment type="similarity">
    <text evidence="1">Belongs to the UPF0711 family.</text>
</comment>
<dbReference type="EMBL" id="JAINUF010000021">
    <property type="protein sequence ID" value="KAJ8334169.1"/>
    <property type="molecule type" value="Genomic_DNA"/>
</dbReference>
<comment type="caution">
    <text evidence="3">The sequence shown here is derived from an EMBL/GenBank/DDBJ whole genome shotgun (WGS) entry which is preliminary data.</text>
</comment>
<dbReference type="PANTHER" id="PTHR31402">
    <property type="entry name" value="UPF0711 PROTEIN C18ORF21"/>
    <property type="match status" value="1"/>
</dbReference>
<dbReference type="AlphaFoldDB" id="A0A9Q1IC19"/>
<dbReference type="PANTHER" id="PTHR31402:SF2">
    <property type="entry name" value="UPF0711 PROTEIN C18ORF21"/>
    <property type="match status" value="1"/>
</dbReference>
<evidence type="ECO:0000313" key="4">
    <source>
        <dbReference type="Proteomes" id="UP001152622"/>
    </source>
</evidence>
<accession>A0A9Q1IC19</accession>
<evidence type="ECO:0000313" key="3">
    <source>
        <dbReference type="EMBL" id="KAJ8334169.1"/>
    </source>
</evidence>
<name>A0A9Q1IC19_SYNKA</name>
<evidence type="ECO:0000256" key="1">
    <source>
        <dbReference type="ARBA" id="ARBA00006160"/>
    </source>
</evidence>
<protein>
    <submittedName>
        <fullName evidence="3">Uncharacterized protein</fullName>
    </submittedName>
</protein>
<evidence type="ECO:0000256" key="2">
    <source>
        <dbReference type="SAM" id="MobiDB-lite"/>
    </source>
</evidence>
<reference evidence="3" key="1">
    <citation type="journal article" date="2023" name="Science">
        <title>Genome structures resolve the early diversification of teleost fishes.</title>
        <authorList>
            <person name="Parey E."/>
            <person name="Louis A."/>
            <person name="Montfort J."/>
            <person name="Bouchez O."/>
            <person name="Roques C."/>
            <person name="Iampietro C."/>
            <person name="Lluch J."/>
            <person name="Castinel A."/>
            <person name="Donnadieu C."/>
            <person name="Desvignes T."/>
            <person name="Floi Bucao C."/>
            <person name="Jouanno E."/>
            <person name="Wen M."/>
            <person name="Mejri S."/>
            <person name="Dirks R."/>
            <person name="Jansen H."/>
            <person name="Henkel C."/>
            <person name="Chen W.J."/>
            <person name="Zahm M."/>
            <person name="Cabau C."/>
            <person name="Klopp C."/>
            <person name="Thompson A.W."/>
            <person name="Robinson-Rechavi M."/>
            <person name="Braasch I."/>
            <person name="Lecointre G."/>
            <person name="Bobe J."/>
            <person name="Postlethwait J.H."/>
            <person name="Berthelot C."/>
            <person name="Roest Crollius H."/>
            <person name="Guiguen Y."/>
        </authorList>
    </citation>
    <scope>NUCLEOTIDE SEQUENCE</scope>
    <source>
        <strain evidence="3">WJC10195</strain>
    </source>
</reference>